<evidence type="ECO:0000313" key="2">
    <source>
        <dbReference type="Proteomes" id="UP000886523"/>
    </source>
</evidence>
<organism evidence="1 2">
    <name type="scientific">Hydnum rufescens UP504</name>
    <dbReference type="NCBI Taxonomy" id="1448309"/>
    <lineage>
        <taxon>Eukaryota</taxon>
        <taxon>Fungi</taxon>
        <taxon>Dikarya</taxon>
        <taxon>Basidiomycota</taxon>
        <taxon>Agaricomycotina</taxon>
        <taxon>Agaricomycetes</taxon>
        <taxon>Cantharellales</taxon>
        <taxon>Hydnaceae</taxon>
        <taxon>Hydnum</taxon>
    </lineage>
</organism>
<dbReference type="EMBL" id="MU128972">
    <property type="protein sequence ID" value="KAF9513410.1"/>
    <property type="molecule type" value="Genomic_DNA"/>
</dbReference>
<evidence type="ECO:0000313" key="1">
    <source>
        <dbReference type="EMBL" id="KAF9513410.1"/>
    </source>
</evidence>
<name>A0A9P6AWX8_9AGAM</name>
<keyword evidence="2" id="KW-1185">Reference proteome</keyword>
<dbReference type="Proteomes" id="UP000886523">
    <property type="component" value="Unassembled WGS sequence"/>
</dbReference>
<dbReference type="AlphaFoldDB" id="A0A9P6AWX8"/>
<gene>
    <name evidence="1" type="ORF">BS47DRAFT_1393274</name>
</gene>
<protein>
    <submittedName>
        <fullName evidence="1">Uncharacterized protein</fullName>
    </submittedName>
</protein>
<accession>A0A9P6AWX8</accession>
<sequence>MRDVFKGEIAVCGLIALIGSTTLPLTSSVTSHLACSKRDAMLHQYWPQERLLTKTRYLPAIKILNDRGTYSASLGITLVWSRPIVKHLPWFAPGCRAVDNLVGVAVAAVEKHIQEPSDQTDLLARLQQETPRGNQWVMPN</sequence>
<comment type="caution">
    <text evidence="1">The sequence shown here is derived from an EMBL/GenBank/DDBJ whole genome shotgun (WGS) entry which is preliminary data.</text>
</comment>
<dbReference type="OrthoDB" id="1470350at2759"/>
<reference evidence="1" key="1">
    <citation type="journal article" date="2020" name="Nat. Commun.">
        <title>Large-scale genome sequencing of mycorrhizal fungi provides insights into the early evolution of symbiotic traits.</title>
        <authorList>
            <person name="Miyauchi S."/>
            <person name="Kiss E."/>
            <person name="Kuo A."/>
            <person name="Drula E."/>
            <person name="Kohler A."/>
            <person name="Sanchez-Garcia M."/>
            <person name="Morin E."/>
            <person name="Andreopoulos B."/>
            <person name="Barry K.W."/>
            <person name="Bonito G."/>
            <person name="Buee M."/>
            <person name="Carver A."/>
            <person name="Chen C."/>
            <person name="Cichocki N."/>
            <person name="Clum A."/>
            <person name="Culley D."/>
            <person name="Crous P.W."/>
            <person name="Fauchery L."/>
            <person name="Girlanda M."/>
            <person name="Hayes R.D."/>
            <person name="Keri Z."/>
            <person name="LaButti K."/>
            <person name="Lipzen A."/>
            <person name="Lombard V."/>
            <person name="Magnuson J."/>
            <person name="Maillard F."/>
            <person name="Murat C."/>
            <person name="Nolan M."/>
            <person name="Ohm R.A."/>
            <person name="Pangilinan J."/>
            <person name="Pereira M.F."/>
            <person name="Perotto S."/>
            <person name="Peter M."/>
            <person name="Pfister S."/>
            <person name="Riley R."/>
            <person name="Sitrit Y."/>
            <person name="Stielow J.B."/>
            <person name="Szollosi G."/>
            <person name="Zifcakova L."/>
            <person name="Stursova M."/>
            <person name="Spatafora J.W."/>
            <person name="Tedersoo L."/>
            <person name="Vaario L.M."/>
            <person name="Yamada A."/>
            <person name="Yan M."/>
            <person name="Wang P."/>
            <person name="Xu J."/>
            <person name="Bruns T."/>
            <person name="Baldrian P."/>
            <person name="Vilgalys R."/>
            <person name="Dunand C."/>
            <person name="Henrissat B."/>
            <person name="Grigoriev I.V."/>
            <person name="Hibbett D."/>
            <person name="Nagy L.G."/>
            <person name="Martin F.M."/>
        </authorList>
    </citation>
    <scope>NUCLEOTIDE SEQUENCE</scope>
    <source>
        <strain evidence="1">UP504</strain>
    </source>
</reference>
<proteinExistence type="predicted"/>